<dbReference type="Gene3D" id="3.60.10.10">
    <property type="entry name" value="Endonuclease/exonuclease/phosphatase"/>
    <property type="match status" value="1"/>
</dbReference>
<sequence>MGNVQSVRARLLANWSWFEDYLGPGGRIWLSWNELEVGVEVLMVDKQFIHCSLVNKRTSTNCLISVVYEDCDSARRRLLWGGLQSLSEGITDVPCYVLGDFNAVIDSSESCGRVAEVNNAIAEFREFITEAALVHLPFTGCPYTWHNCSEGSRSLWRRLDRVLVNEVWLEKWPLSSYLSVFPSVLDHSPLVLLGSERRPEVGVFRFDNFLASQLNFLNSMRSVWEHHIYGTKNVWSGLQAERKINARRAEQRIYQISNSTEDTLTEPDQVVAEFLSFYETLLGGLRQQRALNFDFLQPHLKHTLSIEEANELILPITPREIKEVFFDISEDRRLLKQLNATLLALIPRVQLPVRVSEFRPIACCNVVYKATSKVLVRRTFDSVRTIKSTLAELAEMSSLHVIPNQSTIILSKAVQRERQGILDVMGFQEGSLPINGPPKEFRKKAVQVSILYSLVGSELGGGLHVNPQKSHLILFRSASTHWDIFLPILGYQEGHLPLRYLGLPLLPSRLTIADCKPILQKIEDRIKGWERIMLSFVGRVQLIKSVLIALQVYWAMAFILPKTVIREIERRIRSLLWKGGTGVGYVKVSWQQACCPISEGGLGIRDILALNRGFMSIHLWRIGSRDSFSLWHDPWHDLGPLILRFRLGSRHTATSPTAPLSLVIRDDRWHWPPITDMESIEITHTLPPIHGGQDRVVWTGPRNSFTSTAAYDVFHPSGPTVEWSLLLVGSLKIPTHWFILCLAILGRLSTMDKPWLQHLGTDCVLCRASTPETHGHLFFSCPLRWSARMRYGP</sequence>
<evidence type="ECO:0000259" key="1">
    <source>
        <dbReference type="Pfam" id="PF13966"/>
    </source>
</evidence>
<proteinExistence type="predicted"/>
<gene>
    <name evidence="2" type="ORF">Sradi_2065700</name>
</gene>
<organism evidence="2">
    <name type="scientific">Sesamum radiatum</name>
    <name type="common">Black benniseed</name>
    <dbReference type="NCBI Taxonomy" id="300843"/>
    <lineage>
        <taxon>Eukaryota</taxon>
        <taxon>Viridiplantae</taxon>
        <taxon>Streptophyta</taxon>
        <taxon>Embryophyta</taxon>
        <taxon>Tracheophyta</taxon>
        <taxon>Spermatophyta</taxon>
        <taxon>Magnoliopsida</taxon>
        <taxon>eudicotyledons</taxon>
        <taxon>Gunneridae</taxon>
        <taxon>Pentapetalae</taxon>
        <taxon>asterids</taxon>
        <taxon>lamiids</taxon>
        <taxon>Lamiales</taxon>
        <taxon>Pedaliaceae</taxon>
        <taxon>Sesamum</taxon>
    </lineage>
</organism>
<dbReference type="PANTHER" id="PTHR33116:SF76">
    <property type="entry name" value="DUF4283 DOMAIN-CONTAINING PROTEIN"/>
    <property type="match status" value="1"/>
</dbReference>
<dbReference type="InterPro" id="IPR026960">
    <property type="entry name" value="RVT-Znf"/>
</dbReference>
<dbReference type="EMBL" id="JACGWJ010000008">
    <property type="protein sequence ID" value="KAL0404249.1"/>
    <property type="molecule type" value="Genomic_DNA"/>
</dbReference>
<evidence type="ECO:0000313" key="2">
    <source>
        <dbReference type="EMBL" id="KAL0404249.1"/>
    </source>
</evidence>
<feature type="domain" description="Reverse transcriptase zinc-binding" evidence="1">
    <location>
        <begin position="705"/>
        <end position="783"/>
    </location>
</feature>
<protein>
    <recommendedName>
        <fullName evidence="1">Reverse transcriptase zinc-binding domain-containing protein</fullName>
    </recommendedName>
</protein>
<accession>A0AAW2THX1</accession>
<dbReference type="AlphaFoldDB" id="A0AAW2THX1"/>
<dbReference type="Pfam" id="PF13966">
    <property type="entry name" value="zf-RVT"/>
    <property type="match status" value="1"/>
</dbReference>
<name>A0AAW2THX1_SESRA</name>
<dbReference type="SUPFAM" id="SSF56219">
    <property type="entry name" value="DNase I-like"/>
    <property type="match status" value="1"/>
</dbReference>
<reference evidence="2" key="2">
    <citation type="journal article" date="2024" name="Plant">
        <title>Genomic evolution and insights into agronomic trait innovations of Sesamum species.</title>
        <authorList>
            <person name="Miao H."/>
            <person name="Wang L."/>
            <person name="Qu L."/>
            <person name="Liu H."/>
            <person name="Sun Y."/>
            <person name="Le M."/>
            <person name="Wang Q."/>
            <person name="Wei S."/>
            <person name="Zheng Y."/>
            <person name="Lin W."/>
            <person name="Duan Y."/>
            <person name="Cao H."/>
            <person name="Xiong S."/>
            <person name="Wang X."/>
            <person name="Wei L."/>
            <person name="Li C."/>
            <person name="Ma Q."/>
            <person name="Ju M."/>
            <person name="Zhao R."/>
            <person name="Li G."/>
            <person name="Mu C."/>
            <person name="Tian Q."/>
            <person name="Mei H."/>
            <person name="Zhang T."/>
            <person name="Gao T."/>
            <person name="Zhang H."/>
        </authorList>
    </citation>
    <scope>NUCLEOTIDE SEQUENCE</scope>
    <source>
        <strain evidence="2">G02</strain>
    </source>
</reference>
<dbReference type="PANTHER" id="PTHR33116">
    <property type="entry name" value="REVERSE TRANSCRIPTASE ZINC-BINDING DOMAIN-CONTAINING PROTEIN-RELATED-RELATED"/>
    <property type="match status" value="1"/>
</dbReference>
<dbReference type="InterPro" id="IPR036691">
    <property type="entry name" value="Endo/exonu/phosph_ase_sf"/>
</dbReference>
<reference evidence="2" key="1">
    <citation type="submission" date="2020-06" db="EMBL/GenBank/DDBJ databases">
        <authorList>
            <person name="Li T."/>
            <person name="Hu X."/>
            <person name="Zhang T."/>
            <person name="Song X."/>
            <person name="Zhang H."/>
            <person name="Dai N."/>
            <person name="Sheng W."/>
            <person name="Hou X."/>
            <person name="Wei L."/>
        </authorList>
    </citation>
    <scope>NUCLEOTIDE SEQUENCE</scope>
    <source>
        <strain evidence="2">G02</strain>
        <tissue evidence="2">Leaf</tissue>
    </source>
</reference>
<comment type="caution">
    <text evidence="2">The sequence shown here is derived from an EMBL/GenBank/DDBJ whole genome shotgun (WGS) entry which is preliminary data.</text>
</comment>